<feature type="transmembrane region" description="Helical" evidence="2">
    <location>
        <begin position="83"/>
        <end position="108"/>
    </location>
</feature>
<dbReference type="PANTHER" id="PTHR30487">
    <property type="entry name" value="TYPE 4 PREPILIN-LIKE PROTEINS LEADER PEPTIDE-PROCESSING ENZYME"/>
    <property type="match status" value="1"/>
</dbReference>
<feature type="transmembrane region" description="Helical" evidence="2">
    <location>
        <begin position="174"/>
        <end position="195"/>
    </location>
</feature>
<comment type="similarity">
    <text evidence="1">Belongs to the peptidase A24 family.</text>
</comment>
<dbReference type="GO" id="GO:0005886">
    <property type="term" value="C:plasma membrane"/>
    <property type="evidence" value="ECO:0007669"/>
    <property type="project" value="TreeGrafter"/>
</dbReference>
<feature type="transmembrane region" description="Helical" evidence="2">
    <location>
        <begin position="6"/>
        <end position="28"/>
    </location>
</feature>
<keyword evidence="2" id="KW-1133">Transmembrane helix</keyword>
<keyword evidence="2" id="KW-0812">Transmembrane</keyword>
<feature type="transmembrane region" description="Helical" evidence="2">
    <location>
        <begin position="207"/>
        <end position="223"/>
    </location>
</feature>
<gene>
    <name evidence="4" type="ORF">SAMN02745671_00129</name>
</gene>
<dbReference type="GO" id="GO:0004190">
    <property type="term" value="F:aspartic-type endopeptidase activity"/>
    <property type="evidence" value="ECO:0007669"/>
    <property type="project" value="InterPro"/>
</dbReference>
<sequence length="224" mass="24597">MLGDIFINKVLIIALLGLLGYFLGRGLLAWSEYLSREYESELDTFIPVTRPVAENKWLMLIAAIVPLICVAIAYHLYGIQYPIILYVFAVSLFMVQFSLTDFLWQVIFDKQLALFAILGISRLLVTGDGLADGLMAAAIGFIGFFLLAVITRGGFGGGDVKLIGAMGLWLGSDLLLTTVIVGSILGGIVALLLLITKKRGRREYYPYGPYFAITGMILFLLTLN</sequence>
<reference evidence="4 5" key="1">
    <citation type="submission" date="2016-11" db="EMBL/GenBank/DDBJ databases">
        <authorList>
            <person name="Jaros S."/>
            <person name="Januszkiewicz K."/>
            <person name="Wedrychowicz H."/>
        </authorList>
    </citation>
    <scope>NUCLEOTIDE SEQUENCE [LARGE SCALE GENOMIC DNA]</scope>
    <source>
        <strain evidence="4 5">DSM 3074</strain>
    </source>
</reference>
<keyword evidence="4" id="KW-0489">Methyltransferase</keyword>
<dbReference type="Gene3D" id="1.20.120.1220">
    <property type="match status" value="1"/>
</dbReference>
<dbReference type="GO" id="GO:0032259">
    <property type="term" value="P:methylation"/>
    <property type="evidence" value="ECO:0007669"/>
    <property type="project" value="UniProtKB-KW"/>
</dbReference>
<dbReference type="AlphaFoldDB" id="A0A1M5ZZV8"/>
<dbReference type="InterPro" id="IPR000045">
    <property type="entry name" value="Prepilin_IV_endopep_pep"/>
</dbReference>
<dbReference type="GO" id="GO:0006465">
    <property type="term" value="P:signal peptide processing"/>
    <property type="evidence" value="ECO:0007669"/>
    <property type="project" value="TreeGrafter"/>
</dbReference>
<keyword evidence="2" id="KW-0472">Membrane</keyword>
<dbReference type="RefSeq" id="WP_052211942.1">
    <property type="nucleotide sequence ID" value="NZ_FQYW01000003.1"/>
</dbReference>
<dbReference type="InterPro" id="IPR050882">
    <property type="entry name" value="Prepilin_peptidase/N-MTase"/>
</dbReference>
<evidence type="ECO:0000256" key="2">
    <source>
        <dbReference type="SAM" id="Phobius"/>
    </source>
</evidence>
<dbReference type="EMBL" id="FQYW01000003">
    <property type="protein sequence ID" value="SHI29817.1"/>
    <property type="molecule type" value="Genomic_DNA"/>
</dbReference>
<feature type="transmembrane region" description="Helical" evidence="2">
    <location>
        <begin position="129"/>
        <end position="154"/>
    </location>
</feature>
<evidence type="ECO:0000313" key="4">
    <source>
        <dbReference type="EMBL" id="SHI29817.1"/>
    </source>
</evidence>
<feature type="transmembrane region" description="Helical" evidence="2">
    <location>
        <begin position="57"/>
        <end position="77"/>
    </location>
</feature>
<accession>A0A1M5ZZV8</accession>
<protein>
    <submittedName>
        <fullName evidence="4">Leader peptidase (Prepilin peptidase) / N-methyltransferase</fullName>
    </submittedName>
</protein>
<feature type="domain" description="Prepilin type IV endopeptidase peptidase" evidence="3">
    <location>
        <begin position="90"/>
        <end position="191"/>
    </location>
</feature>
<name>A0A1M5ZZV8_9FIRM</name>
<evidence type="ECO:0000259" key="3">
    <source>
        <dbReference type="Pfam" id="PF01478"/>
    </source>
</evidence>
<evidence type="ECO:0000313" key="5">
    <source>
        <dbReference type="Proteomes" id="UP000191240"/>
    </source>
</evidence>
<dbReference type="PANTHER" id="PTHR30487:SF0">
    <property type="entry name" value="PREPILIN LEADER PEPTIDASE_N-METHYLTRANSFERASE-RELATED"/>
    <property type="match status" value="1"/>
</dbReference>
<organism evidence="4 5">
    <name type="scientific">Anaerovibrio lipolyticus DSM 3074</name>
    <dbReference type="NCBI Taxonomy" id="1120997"/>
    <lineage>
        <taxon>Bacteria</taxon>
        <taxon>Bacillati</taxon>
        <taxon>Bacillota</taxon>
        <taxon>Negativicutes</taxon>
        <taxon>Selenomonadales</taxon>
        <taxon>Selenomonadaceae</taxon>
        <taxon>Anaerovibrio</taxon>
    </lineage>
</organism>
<dbReference type="GO" id="GO:0008168">
    <property type="term" value="F:methyltransferase activity"/>
    <property type="evidence" value="ECO:0007669"/>
    <property type="project" value="UniProtKB-KW"/>
</dbReference>
<dbReference type="Pfam" id="PF01478">
    <property type="entry name" value="Peptidase_A24"/>
    <property type="match status" value="1"/>
</dbReference>
<dbReference type="Proteomes" id="UP000191240">
    <property type="component" value="Unassembled WGS sequence"/>
</dbReference>
<evidence type="ECO:0000256" key="1">
    <source>
        <dbReference type="ARBA" id="ARBA00005801"/>
    </source>
</evidence>
<dbReference type="OrthoDB" id="9789291at2"/>
<proteinExistence type="inferred from homology"/>
<keyword evidence="4" id="KW-0808">Transferase</keyword>